<feature type="repeat" description="ANK" evidence="3">
    <location>
        <begin position="1143"/>
        <end position="1175"/>
    </location>
</feature>
<dbReference type="OrthoDB" id="439792at2759"/>
<dbReference type="InterPro" id="IPR002110">
    <property type="entry name" value="Ankyrin_rpt"/>
</dbReference>
<feature type="region of interest" description="Disordered" evidence="4">
    <location>
        <begin position="1242"/>
        <end position="1289"/>
    </location>
</feature>
<sequence>MRQCSSHNAGGVRKLLLCLQARAGVVCRFYAVLEASMALHRREDACLVSKILKTAPLPVASDEPRPAATAEAIYEAFTAHFPADPNGLCNDDADIISLARTPPLVFWVFGQCDVSGDYKTEVCRRLAQKLKLQWLQPTYVLELAVRTPLGQRSALAKRCVEQLQRGMTVQIGDALRLTLETMSSALCKANGYILDFPAVGAEEVQEVSEFFEKVKSLSSAPEVPLEDILKDEVVLEPLAPEPEPPKPPAEEVEGEGGDPDAAPEGAEAEGEEEGRANEEAPAETPPEDIEAAGGEAAPEGGTGEAAPEEVQEPPPPPPPPPPVANPWANALPRRFVVLSMESEEVGAWRLQTLKLKHEEKARLRQELEDAGEEVPEEEEEVEEELPQIPEEEEEQQALFGKMAGDALRTMEPFYPPPPLEPATTSVQVTQRLAPLPDESQQEENETVDREALKQGEAECIQALRKNCPLPLLSLRVDGRPPTEAAELLEVTTGPSSGLCVPLPTQIEGAGDEPKELLRLNLEDRQSSRRWSPWRLHCPVSLHEKRLTPGSSEFAVDYSGYVFLCAGEEQMRRFCQWPKRFLIEAPRINAPGLALGFGLLGPCGYRVAELAKRAQGSYDFDIVDLVSLLERAMKQPPMPEPPFPQGEDEAELPPMPAPGEPYLSLAERTEALQGKPLGLGTCLRLIGWALGIEKNISLIQEQARALEEAKKVLEEAQAAGNDPPEDITLDDEGQPVIALSEPLHKPSKGFILQGFPESVEQCEALEKQLGLTLEQVLVLKPGGEEAPDVAETLTKQGYASRLPLQPILESQLANFEALAGVEGLRLAEVALEASEEEQFVQIRKHVDPFYEVAEDAAMAAEIPDPDEWVPEEVDPEVEAEPQEPPVIPWGSCGSYCPVTLKEQRWLYPGQKDFQHVYRNYVFALGSEAASEAFLREPVRYVPVAEEPVLPPPRVMITGPTGAGVAKQCELLSQVYRIPVLKLEEIWRAKTRERLDKVLEAKRAAAKKEALQQPMVEVLGAPLAVRKLNGEMICQVHADISAPEEQLKGEVGMATRIPEMFFSLVKNDDGLTIVLDSDRPWDKLFVDACTFGDVPLIQSTLPLLQTTLCEQKQGLLLAILKKWTRVVELLLEKGVSPNMELNDGGGLRPLHLCARSGDADTLGVLLRGKADVHAANEDGDRALHFAACRKDSDFVAMLLSAGADPAAKNCMGETAIDNAWNQDVLQTLQMDHESLEAQMRVREQQRQQQKQQAALNADLLPQVPSGSPDWLGSSRQELKKKQNAVQEAGQVSSCPVGELQVTTLLNDNSRLHTDSQNFGPRKTREVSADGNVNFPEGWVPPEEKPPGEDEEEPADDAPVEEEPEDDGLDDEQREELFVQAMKDAFGPHCGACIVDGTWFGDLEQEEMSDEVRTARSLQNLLTKAQRIPDLTVILKCKHDLAAKNTFDFEAVDRDYQERLAAYKAEARRG</sequence>
<dbReference type="InterPro" id="IPR027417">
    <property type="entry name" value="P-loop_NTPase"/>
</dbReference>
<evidence type="ECO:0000313" key="5">
    <source>
        <dbReference type="EMBL" id="CAE7321235.1"/>
    </source>
</evidence>
<feature type="compositionally biased region" description="Acidic residues" evidence="4">
    <location>
        <begin position="1346"/>
        <end position="1368"/>
    </location>
</feature>
<organism evidence="5 6">
    <name type="scientific">Symbiodinium natans</name>
    <dbReference type="NCBI Taxonomy" id="878477"/>
    <lineage>
        <taxon>Eukaryota</taxon>
        <taxon>Sar</taxon>
        <taxon>Alveolata</taxon>
        <taxon>Dinophyceae</taxon>
        <taxon>Suessiales</taxon>
        <taxon>Symbiodiniaceae</taxon>
        <taxon>Symbiodinium</taxon>
    </lineage>
</organism>
<feature type="region of interest" description="Disordered" evidence="4">
    <location>
        <begin position="633"/>
        <end position="656"/>
    </location>
</feature>
<protein>
    <submittedName>
        <fullName evidence="5">Psmd10 protein</fullName>
    </submittedName>
</protein>
<feature type="compositionally biased region" description="Polar residues" evidence="4">
    <location>
        <begin position="1303"/>
        <end position="1316"/>
    </location>
</feature>
<proteinExistence type="predicted"/>
<dbReference type="SUPFAM" id="SSF48403">
    <property type="entry name" value="Ankyrin repeat"/>
    <property type="match status" value="1"/>
</dbReference>
<feature type="compositionally biased region" description="Acidic residues" evidence="4">
    <location>
        <begin position="368"/>
        <end position="392"/>
    </location>
</feature>
<evidence type="ECO:0000256" key="3">
    <source>
        <dbReference type="PROSITE-ProRule" id="PRU00023"/>
    </source>
</evidence>
<evidence type="ECO:0000256" key="1">
    <source>
        <dbReference type="ARBA" id="ARBA00022737"/>
    </source>
</evidence>
<feature type="region of interest" description="Disordered" evidence="4">
    <location>
        <begin position="238"/>
        <end position="327"/>
    </location>
</feature>
<comment type="caution">
    <text evidence="5">The sequence shown here is derived from an EMBL/GenBank/DDBJ whole genome shotgun (WGS) entry which is preliminary data.</text>
</comment>
<name>A0A812NS28_9DINO</name>
<gene>
    <name evidence="5" type="primary">Psmd10</name>
    <name evidence="5" type="ORF">SNAT2548_LOCUS16835</name>
</gene>
<keyword evidence="2 3" id="KW-0040">ANK repeat</keyword>
<feature type="compositionally biased region" description="Pro residues" evidence="4">
    <location>
        <begin position="312"/>
        <end position="324"/>
    </location>
</feature>
<dbReference type="Gene3D" id="1.25.40.20">
    <property type="entry name" value="Ankyrin repeat-containing domain"/>
    <property type="match status" value="1"/>
</dbReference>
<dbReference type="SMART" id="SM00248">
    <property type="entry name" value="ANK"/>
    <property type="match status" value="3"/>
</dbReference>
<keyword evidence="6" id="KW-1185">Reference proteome</keyword>
<feature type="region of interest" description="Disordered" evidence="4">
    <location>
        <begin position="1303"/>
        <end position="1368"/>
    </location>
</feature>
<evidence type="ECO:0000256" key="4">
    <source>
        <dbReference type="SAM" id="MobiDB-lite"/>
    </source>
</evidence>
<evidence type="ECO:0000313" key="6">
    <source>
        <dbReference type="Proteomes" id="UP000604046"/>
    </source>
</evidence>
<dbReference type="Proteomes" id="UP000604046">
    <property type="component" value="Unassembled WGS sequence"/>
</dbReference>
<dbReference type="PROSITE" id="PS50297">
    <property type="entry name" value="ANK_REP_REGION"/>
    <property type="match status" value="2"/>
</dbReference>
<dbReference type="PANTHER" id="PTHR24171">
    <property type="entry name" value="ANKYRIN REPEAT DOMAIN-CONTAINING PROTEIN 39-RELATED"/>
    <property type="match status" value="1"/>
</dbReference>
<dbReference type="PROSITE" id="PS50088">
    <property type="entry name" value="ANK_REPEAT"/>
    <property type="match status" value="2"/>
</dbReference>
<feature type="region of interest" description="Disordered" evidence="4">
    <location>
        <begin position="364"/>
        <end position="392"/>
    </location>
</feature>
<dbReference type="Pfam" id="PF12796">
    <property type="entry name" value="Ank_2"/>
    <property type="match status" value="1"/>
</dbReference>
<evidence type="ECO:0000256" key="2">
    <source>
        <dbReference type="ARBA" id="ARBA00023043"/>
    </source>
</evidence>
<accession>A0A812NS28</accession>
<keyword evidence="1" id="KW-0677">Repeat</keyword>
<reference evidence="5" key="1">
    <citation type="submission" date="2021-02" db="EMBL/GenBank/DDBJ databases">
        <authorList>
            <person name="Dougan E. K."/>
            <person name="Rhodes N."/>
            <person name="Thang M."/>
            <person name="Chan C."/>
        </authorList>
    </citation>
    <scope>NUCLEOTIDE SEQUENCE</scope>
</reference>
<feature type="repeat" description="ANK" evidence="3">
    <location>
        <begin position="1176"/>
        <end position="1208"/>
    </location>
</feature>
<dbReference type="EMBL" id="CAJNDS010002092">
    <property type="protein sequence ID" value="CAE7321235.1"/>
    <property type="molecule type" value="Genomic_DNA"/>
</dbReference>
<dbReference type="Gene3D" id="3.40.50.300">
    <property type="entry name" value="P-loop containing nucleotide triphosphate hydrolases"/>
    <property type="match status" value="3"/>
</dbReference>
<dbReference type="InterPro" id="IPR036770">
    <property type="entry name" value="Ankyrin_rpt-contain_sf"/>
</dbReference>